<proteinExistence type="predicted"/>
<keyword evidence="2" id="KW-1185">Reference proteome</keyword>
<dbReference type="EMBL" id="JBHTKH010000010">
    <property type="protein sequence ID" value="MFD1055709.1"/>
    <property type="molecule type" value="Genomic_DNA"/>
</dbReference>
<accession>A0ABW3N1I6</accession>
<evidence type="ECO:0000313" key="2">
    <source>
        <dbReference type="Proteomes" id="UP001597046"/>
    </source>
</evidence>
<reference evidence="2" key="1">
    <citation type="journal article" date="2019" name="Int. J. Syst. Evol. Microbiol.">
        <title>The Global Catalogue of Microorganisms (GCM) 10K type strain sequencing project: providing services to taxonomists for standard genome sequencing and annotation.</title>
        <authorList>
            <consortium name="The Broad Institute Genomics Platform"/>
            <consortium name="The Broad Institute Genome Sequencing Center for Infectious Disease"/>
            <person name="Wu L."/>
            <person name="Ma J."/>
        </authorList>
    </citation>
    <scope>NUCLEOTIDE SEQUENCE [LARGE SCALE GENOMIC DNA]</scope>
    <source>
        <strain evidence="2">CCUG 57508</strain>
    </source>
</reference>
<comment type="caution">
    <text evidence="1">The sequence shown here is derived from an EMBL/GenBank/DDBJ whole genome shotgun (WGS) entry which is preliminary data.</text>
</comment>
<sequence length="146" mass="15505">MRALDDGSPARALERRISDASAGGARRYAFGVARLACSTSGLKDARTLEVALGGLERYPEIDDLAHLWDLERRLDASCARQVGGDPVDFTQEELLLHPACQEARAVSAVIAALMPDAFVAARGATREARAAGCHQADLDSTASDLL</sequence>
<evidence type="ECO:0008006" key="3">
    <source>
        <dbReference type="Google" id="ProtNLM"/>
    </source>
</evidence>
<evidence type="ECO:0000313" key="1">
    <source>
        <dbReference type="EMBL" id="MFD1055709.1"/>
    </source>
</evidence>
<protein>
    <recommendedName>
        <fullName evidence="3">DUF222 domain-containing protein</fullName>
    </recommendedName>
</protein>
<dbReference type="RefSeq" id="WP_386053736.1">
    <property type="nucleotide sequence ID" value="NZ_JBHTKH010000010.1"/>
</dbReference>
<organism evidence="1 2">
    <name type="scientific">Terrabacter terrigena</name>
    <dbReference type="NCBI Taxonomy" id="574718"/>
    <lineage>
        <taxon>Bacteria</taxon>
        <taxon>Bacillati</taxon>
        <taxon>Actinomycetota</taxon>
        <taxon>Actinomycetes</taxon>
        <taxon>Micrococcales</taxon>
        <taxon>Intrasporangiaceae</taxon>
        <taxon>Terrabacter</taxon>
    </lineage>
</organism>
<gene>
    <name evidence="1" type="ORF">ACFQ2V_15455</name>
</gene>
<dbReference type="Proteomes" id="UP001597046">
    <property type="component" value="Unassembled WGS sequence"/>
</dbReference>
<name>A0ABW3N1I6_9MICO</name>